<dbReference type="InterPro" id="IPR013587">
    <property type="entry name" value="Nitrate/nitrite_sensing"/>
</dbReference>
<reference evidence="2" key="1">
    <citation type="submission" date="2019-12" db="EMBL/GenBank/DDBJ databases">
        <title>Comparative genomics gives insights into the taxonomy of the Azoarcus-Aromatoleum group and reveals separate origins of nif in the plant-associated Azoarcus and non-plant-associated Aromatoleum sub-groups.</title>
        <authorList>
            <person name="Lafos M."/>
            <person name="Maluk M."/>
            <person name="Batista M."/>
            <person name="Junghare M."/>
            <person name="Carmona M."/>
            <person name="Faoro H."/>
            <person name="Cruz L.M."/>
            <person name="Battistoni F."/>
            <person name="De Souza E."/>
            <person name="Pedrosa F."/>
            <person name="Chen W.-M."/>
            <person name="Poole P.S."/>
            <person name="Dixon R.A."/>
            <person name="James E.K."/>
        </authorList>
    </citation>
    <scope>NUCLEOTIDE SEQUENCE</scope>
    <source>
        <strain evidence="2">NSC3</strain>
    </source>
</reference>
<sequence length="132" mass="13720">GMTAGFIGSGGSSFAGELPVQRQATERRLNALRGFVGDFDASRIDRGLADSLNSSLRQLDELGNRRQAISALSLSQPDAVAYYSGTIAGLLALVDRIAILSSDAGIARQAGAYSGLLKAKEHAGIERALLTG</sequence>
<feature type="non-terminal residue" evidence="2">
    <location>
        <position position="1"/>
    </location>
</feature>
<dbReference type="Proteomes" id="UP000599523">
    <property type="component" value="Unassembled WGS sequence"/>
</dbReference>
<accession>A0A972JDB2</accession>
<dbReference type="EMBL" id="WTVM01000316">
    <property type="protein sequence ID" value="NMG05317.1"/>
    <property type="molecule type" value="Genomic_DNA"/>
</dbReference>
<feature type="non-terminal residue" evidence="2">
    <location>
        <position position="132"/>
    </location>
</feature>
<proteinExistence type="predicted"/>
<dbReference type="AlphaFoldDB" id="A0A972JDB2"/>
<keyword evidence="3" id="KW-1185">Reference proteome</keyword>
<evidence type="ECO:0000313" key="3">
    <source>
        <dbReference type="Proteomes" id="UP000599523"/>
    </source>
</evidence>
<protein>
    <recommendedName>
        <fullName evidence="1">Nitrate/nitrite sensing protein domain-containing protein</fullName>
    </recommendedName>
</protein>
<comment type="caution">
    <text evidence="2">The sequence shown here is derived from an EMBL/GenBank/DDBJ whole genome shotgun (WGS) entry which is preliminary data.</text>
</comment>
<evidence type="ECO:0000313" key="2">
    <source>
        <dbReference type="EMBL" id="NMG05317.1"/>
    </source>
</evidence>
<dbReference type="RefSeq" id="WP_168989879.1">
    <property type="nucleotide sequence ID" value="NZ_CAWPHM010000240.1"/>
</dbReference>
<evidence type="ECO:0000259" key="1">
    <source>
        <dbReference type="Pfam" id="PF08376"/>
    </source>
</evidence>
<organism evidence="2 3">
    <name type="scientific">Azoarcus taiwanensis</name>
    <dbReference type="NCBI Taxonomy" id="666964"/>
    <lineage>
        <taxon>Bacteria</taxon>
        <taxon>Pseudomonadati</taxon>
        <taxon>Pseudomonadota</taxon>
        <taxon>Betaproteobacteria</taxon>
        <taxon>Rhodocyclales</taxon>
        <taxon>Zoogloeaceae</taxon>
        <taxon>Azoarcus</taxon>
    </lineage>
</organism>
<dbReference type="Pfam" id="PF08376">
    <property type="entry name" value="NIT"/>
    <property type="match status" value="1"/>
</dbReference>
<name>A0A972JDB2_9RHOO</name>
<gene>
    <name evidence="2" type="ORF">GPA21_20500</name>
</gene>
<feature type="domain" description="Nitrate/nitrite sensing protein" evidence="1">
    <location>
        <begin position="1"/>
        <end position="132"/>
    </location>
</feature>